<organism evidence="1 2">
    <name type="scientific">Fonsecaea multimorphosa CBS 102226</name>
    <dbReference type="NCBI Taxonomy" id="1442371"/>
    <lineage>
        <taxon>Eukaryota</taxon>
        <taxon>Fungi</taxon>
        <taxon>Dikarya</taxon>
        <taxon>Ascomycota</taxon>
        <taxon>Pezizomycotina</taxon>
        <taxon>Eurotiomycetes</taxon>
        <taxon>Chaetothyriomycetidae</taxon>
        <taxon>Chaetothyriales</taxon>
        <taxon>Herpotrichiellaceae</taxon>
        <taxon>Fonsecaea</taxon>
    </lineage>
</organism>
<reference evidence="1 2" key="1">
    <citation type="submission" date="2015-01" db="EMBL/GenBank/DDBJ databases">
        <title>The Genome Sequence of Fonsecaea multimorphosa CBS 102226.</title>
        <authorList>
            <consortium name="The Broad Institute Genomics Platform"/>
            <person name="Cuomo C."/>
            <person name="de Hoog S."/>
            <person name="Gorbushina A."/>
            <person name="Stielow B."/>
            <person name="Teixiera M."/>
            <person name="Abouelleil A."/>
            <person name="Chapman S.B."/>
            <person name="Priest M."/>
            <person name="Young S.K."/>
            <person name="Wortman J."/>
            <person name="Nusbaum C."/>
            <person name="Birren B."/>
        </authorList>
    </citation>
    <scope>NUCLEOTIDE SEQUENCE [LARGE SCALE GENOMIC DNA]</scope>
    <source>
        <strain evidence="1 2">CBS 102226</strain>
    </source>
</reference>
<sequence>MDALPINRPRTATGPMGCLNYPPEIMNQIYRELLVDDSQVLCFLCSTDPAFQTIGLKQAVNPRPTSSTGELDWAHLYDTRYYVDSNGLSAQFLRVCKRIWREGSAVLYGNLTIAMRWTPKPDPCLGPFFKRNTHHVLTWAKVVYPRSSDPLPLVGKGSSPWHLLHWGATHPTESWDLDRQTLRRIREKRLSETGRRTLRTGARSASC</sequence>
<dbReference type="Proteomes" id="UP000053411">
    <property type="component" value="Unassembled WGS sequence"/>
</dbReference>
<gene>
    <name evidence="1" type="ORF">Z520_06128</name>
</gene>
<dbReference type="VEuPathDB" id="FungiDB:Z520_06128"/>
<dbReference type="EMBL" id="KN848072">
    <property type="protein sequence ID" value="KIX98049.1"/>
    <property type="molecule type" value="Genomic_DNA"/>
</dbReference>
<protein>
    <submittedName>
        <fullName evidence="1">Uncharacterized protein</fullName>
    </submittedName>
</protein>
<proteinExistence type="predicted"/>
<evidence type="ECO:0000313" key="2">
    <source>
        <dbReference type="Proteomes" id="UP000053411"/>
    </source>
</evidence>
<keyword evidence="2" id="KW-1185">Reference proteome</keyword>
<dbReference type="OrthoDB" id="62952at2759"/>
<name>A0A0D2K4E9_9EURO</name>
<dbReference type="RefSeq" id="XP_016632172.1">
    <property type="nucleotide sequence ID" value="XM_016776630.1"/>
</dbReference>
<dbReference type="AlphaFoldDB" id="A0A0D2K4E9"/>
<evidence type="ECO:0000313" key="1">
    <source>
        <dbReference type="EMBL" id="KIX98049.1"/>
    </source>
</evidence>
<dbReference type="GeneID" id="27711874"/>
<accession>A0A0D2K4E9</accession>